<sequence length="367" mass="42416">MTEKKQIQEVIVRTERCKQIVKILERENVISLGAEGLKLGKEGALMLLTIANMKGDAFVFDVVFSCSSTSAVLKYQLNVNLRAVMDIQVAHIVIQENNGCRLPLTESLENICKIYSDKIEPIYKDKQQIKGLFLLICEKTNSAFWAIRPLTKEMIQYVVGDARALIPDVYTNVKKKLDELTLWSLFRRRVDEELMAEWSPVFRNMRSDRMRQATHDIIQDMEDKYESHALVDLEELSDEEKHAIELLPYSECKERSQVIKMLKNIQISEKLHDLEDDLEQVGNHFIPDDEMDEFLRDVKGHENQNIRKKAIKIHDDIKLIVLDDIGVKYGVDTPLSHLKEIERKTLSGLVYLQNYNAIVRSLATKAK</sequence>
<dbReference type="EMBL" id="JARBDR010000328">
    <property type="protein sequence ID" value="KAJ8316196.1"/>
    <property type="molecule type" value="Genomic_DNA"/>
</dbReference>
<dbReference type="SUPFAM" id="SSF53098">
    <property type="entry name" value="Ribonuclease H-like"/>
    <property type="match status" value="1"/>
</dbReference>
<dbReference type="Proteomes" id="UP001217089">
    <property type="component" value="Unassembled WGS sequence"/>
</dbReference>
<gene>
    <name evidence="2" type="ORF">KUTeg_006210</name>
</gene>
<name>A0ABQ9FJ52_TEGGR</name>
<evidence type="ECO:0000313" key="3">
    <source>
        <dbReference type="Proteomes" id="UP001217089"/>
    </source>
</evidence>
<organism evidence="2 3">
    <name type="scientific">Tegillarca granosa</name>
    <name type="common">Malaysian cockle</name>
    <name type="synonym">Anadara granosa</name>
    <dbReference type="NCBI Taxonomy" id="220873"/>
    <lineage>
        <taxon>Eukaryota</taxon>
        <taxon>Metazoa</taxon>
        <taxon>Spiralia</taxon>
        <taxon>Lophotrochozoa</taxon>
        <taxon>Mollusca</taxon>
        <taxon>Bivalvia</taxon>
        <taxon>Autobranchia</taxon>
        <taxon>Pteriomorphia</taxon>
        <taxon>Arcoida</taxon>
        <taxon>Arcoidea</taxon>
        <taxon>Arcidae</taxon>
        <taxon>Tegillarca</taxon>
    </lineage>
</organism>
<protein>
    <recommendedName>
        <fullName evidence="1">3'-5' exonuclease domain-containing protein</fullName>
    </recommendedName>
</protein>
<feature type="domain" description="3'-5' exonuclease" evidence="1">
    <location>
        <begin position="62"/>
        <end position="177"/>
    </location>
</feature>
<evidence type="ECO:0000313" key="2">
    <source>
        <dbReference type="EMBL" id="KAJ8316196.1"/>
    </source>
</evidence>
<reference evidence="2 3" key="1">
    <citation type="submission" date="2022-12" db="EMBL/GenBank/DDBJ databases">
        <title>Chromosome-level genome of Tegillarca granosa.</title>
        <authorList>
            <person name="Kim J."/>
        </authorList>
    </citation>
    <scope>NUCLEOTIDE SEQUENCE [LARGE SCALE GENOMIC DNA]</scope>
    <source>
        <strain evidence="2">Teg-2019</strain>
        <tissue evidence="2">Adductor muscle</tissue>
    </source>
</reference>
<dbReference type="InterPro" id="IPR002562">
    <property type="entry name" value="3'-5'_exonuclease_dom"/>
</dbReference>
<dbReference type="InterPro" id="IPR012337">
    <property type="entry name" value="RNaseH-like_sf"/>
</dbReference>
<dbReference type="Pfam" id="PF01612">
    <property type="entry name" value="DNA_pol_A_exo1"/>
    <property type="match status" value="1"/>
</dbReference>
<dbReference type="InterPro" id="IPR036397">
    <property type="entry name" value="RNaseH_sf"/>
</dbReference>
<evidence type="ECO:0000259" key="1">
    <source>
        <dbReference type="Pfam" id="PF01612"/>
    </source>
</evidence>
<keyword evidence="3" id="KW-1185">Reference proteome</keyword>
<comment type="caution">
    <text evidence="2">The sequence shown here is derived from an EMBL/GenBank/DDBJ whole genome shotgun (WGS) entry which is preliminary data.</text>
</comment>
<feature type="non-terminal residue" evidence="2">
    <location>
        <position position="367"/>
    </location>
</feature>
<dbReference type="PANTHER" id="PTHR46814">
    <property type="entry name" value="EGALITARIAN, ISOFORM B"/>
    <property type="match status" value="1"/>
</dbReference>
<proteinExistence type="predicted"/>
<dbReference type="Gene3D" id="3.30.420.10">
    <property type="entry name" value="Ribonuclease H-like superfamily/Ribonuclease H"/>
    <property type="match status" value="1"/>
</dbReference>
<accession>A0ABQ9FJ52</accession>
<dbReference type="PANTHER" id="PTHR46814:SF1">
    <property type="entry name" value="EGALITARIAN, ISOFORM B"/>
    <property type="match status" value="1"/>
</dbReference>